<dbReference type="RefSeq" id="WP_191829248.1">
    <property type="nucleotide sequence ID" value="NZ_JACYHB010000008.1"/>
</dbReference>
<reference evidence="3" key="2">
    <citation type="submission" date="2020-09" db="EMBL/GenBank/DDBJ databases">
        <authorList>
            <person name="Yu Y."/>
        </authorList>
    </citation>
    <scope>NUCLEOTIDE SEQUENCE</scope>
    <source>
        <strain evidence="3">KCTC 49039</strain>
    </source>
</reference>
<evidence type="ECO:0000256" key="1">
    <source>
        <dbReference type="SAM" id="MobiDB-lite"/>
    </source>
</evidence>
<dbReference type="Proteomes" id="UP000610846">
    <property type="component" value="Unassembled WGS sequence"/>
</dbReference>
<organism evidence="3 4">
    <name type="scientific">Cellulosimicrobium arenosum</name>
    <dbReference type="NCBI Taxonomy" id="2708133"/>
    <lineage>
        <taxon>Bacteria</taxon>
        <taxon>Bacillati</taxon>
        <taxon>Actinomycetota</taxon>
        <taxon>Actinomycetes</taxon>
        <taxon>Micrococcales</taxon>
        <taxon>Promicromonosporaceae</taxon>
        <taxon>Cellulosimicrobium</taxon>
    </lineage>
</organism>
<name>A0A927J0L4_9MICO</name>
<comment type="caution">
    <text evidence="3">The sequence shown here is derived from an EMBL/GenBank/DDBJ whole genome shotgun (WGS) entry which is preliminary data.</text>
</comment>
<evidence type="ECO:0000313" key="3">
    <source>
        <dbReference type="EMBL" id="MBD8079675.1"/>
    </source>
</evidence>
<dbReference type="EMBL" id="JACYHB010000008">
    <property type="protein sequence ID" value="MBD8079675.1"/>
    <property type="molecule type" value="Genomic_DNA"/>
</dbReference>
<dbReference type="Pfam" id="PF14065">
    <property type="entry name" value="Pvc16_N"/>
    <property type="match status" value="1"/>
</dbReference>
<reference evidence="3" key="1">
    <citation type="journal article" date="2018" name="Curr. Microbiol.">
        <title>Cellulosimicrobium arenosum sp. nov., Isolated from Marine Sediment Sand.</title>
        <authorList>
            <person name="Oh M."/>
            <person name="Kim J.H."/>
            <person name="Yoon J.H."/>
            <person name="Schumann P."/>
            <person name="Kim W."/>
        </authorList>
    </citation>
    <scope>NUCLEOTIDE SEQUENCE</scope>
    <source>
        <strain evidence="3">KCTC 49039</strain>
    </source>
</reference>
<feature type="region of interest" description="Disordered" evidence="1">
    <location>
        <begin position="177"/>
        <end position="227"/>
    </location>
</feature>
<protein>
    <submittedName>
        <fullName evidence="3">DUF4255 domain-containing protein</fullName>
    </submittedName>
</protein>
<accession>A0A927J0L4</accession>
<keyword evidence="4" id="KW-1185">Reference proteome</keyword>
<feature type="compositionally biased region" description="Low complexity" evidence="1">
    <location>
        <begin position="202"/>
        <end position="220"/>
    </location>
</feature>
<evidence type="ECO:0000313" key="4">
    <source>
        <dbReference type="Proteomes" id="UP000610846"/>
    </source>
</evidence>
<sequence length="227" mass="25038">MITEVDDALRALVREALGEVEVAFDAPTKDWAARRNAPTVDVYLYDVREDVKRRSHGTIERRAEDGTVSARSDPPRHFRLSYLVTAWTQRPEDEHRLLDTVLQTLMSLDALPREHLVGSLAEVGADVPLTAGMPPAEDRSVTDVWTSLGGELKPSVEVAVTAPLLRRTRRELGPPVREELLLGARSTTGDAVDDERRRHRAPAAADRPAPAAPPAGTSRPPRARKRS</sequence>
<proteinExistence type="predicted"/>
<dbReference type="AlphaFoldDB" id="A0A927J0L4"/>
<evidence type="ECO:0000259" key="2">
    <source>
        <dbReference type="Pfam" id="PF14065"/>
    </source>
</evidence>
<dbReference type="InterPro" id="IPR025351">
    <property type="entry name" value="Pvc16_N"/>
</dbReference>
<gene>
    <name evidence="3" type="ORF">IF651_11465</name>
</gene>
<feature type="domain" description="Pvc16 N-terminal" evidence="2">
    <location>
        <begin position="4"/>
        <end position="177"/>
    </location>
</feature>